<evidence type="ECO:0000313" key="2">
    <source>
        <dbReference type="EMBL" id="MCC8363257.1"/>
    </source>
</evidence>
<keyword evidence="3" id="KW-1185">Reference proteome</keyword>
<keyword evidence="1" id="KW-0812">Transmembrane</keyword>
<comment type="caution">
    <text evidence="2">The sequence shown here is derived from an EMBL/GenBank/DDBJ whole genome shotgun (WGS) entry which is preliminary data.</text>
</comment>
<feature type="transmembrane region" description="Helical" evidence="1">
    <location>
        <begin position="42"/>
        <end position="62"/>
    </location>
</feature>
<keyword evidence="1" id="KW-1133">Transmembrane helix</keyword>
<dbReference type="EMBL" id="JAJGAK010000002">
    <property type="protein sequence ID" value="MCC8363257.1"/>
    <property type="molecule type" value="Genomic_DNA"/>
</dbReference>
<sequence>MPSVLVYACKTEDFDASTQTCAAPFWTYPPSAFPELTVEEGFQLACAIVGVWTIGLIARLTIRAGQPGRYSH</sequence>
<protein>
    <submittedName>
        <fullName evidence="2">Uncharacterized protein</fullName>
    </submittedName>
</protein>
<proteinExistence type="predicted"/>
<dbReference type="Proteomes" id="UP001165293">
    <property type="component" value="Unassembled WGS sequence"/>
</dbReference>
<name>A0ABS8JI55_9GAMM</name>
<evidence type="ECO:0000256" key="1">
    <source>
        <dbReference type="SAM" id="Phobius"/>
    </source>
</evidence>
<accession>A0ABS8JI55</accession>
<dbReference type="RefSeq" id="WP_230526898.1">
    <property type="nucleotide sequence ID" value="NZ_JAJGAK010000002.1"/>
</dbReference>
<organism evidence="2 3">
    <name type="scientific">Noviluteimonas lactosilytica</name>
    <dbReference type="NCBI Taxonomy" id="2888523"/>
    <lineage>
        <taxon>Bacteria</taxon>
        <taxon>Pseudomonadati</taxon>
        <taxon>Pseudomonadota</taxon>
        <taxon>Gammaproteobacteria</taxon>
        <taxon>Lysobacterales</taxon>
        <taxon>Lysobacteraceae</taxon>
        <taxon>Noviluteimonas</taxon>
    </lineage>
</organism>
<evidence type="ECO:0000313" key="3">
    <source>
        <dbReference type="Proteomes" id="UP001165293"/>
    </source>
</evidence>
<keyword evidence="1" id="KW-0472">Membrane</keyword>
<reference evidence="2" key="1">
    <citation type="submission" date="2021-10" db="EMBL/GenBank/DDBJ databases">
        <authorList>
            <person name="Lyu M."/>
            <person name="Wang X."/>
            <person name="Meng X."/>
            <person name="Xu K."/>
        </authorList>
    </citation>
    <scope>NUCLEOTIDE SEQUENCE</scope>
    <source>
        <strain evidence="2">A6</strain>
    </source>
</reference>
<gene>
    <name evidence="2" type="ORF">LK996_09235</name>
</gene>